<dbReference type="STRING" id="568899.SAMN05192534_105105"/>
<dbReference type="GO" id="GO:0016829">
    <property type="term" value="F:lyase activity"/>
    <property type="evidence" value="ECO:0007669"/>
    <property type="project" value="UniProtKB-KW"/>
</dbReference>
<dbReference type="Proteomes" id="UP000199163">
    <property type="component" value="Unassembled WGS sequence"/>
</dbReference>
<protein>
    <submittedName>
        <fullName evidence="3">Sirohydrochlorin ferrochelatase</fullName>
    </submittedName>
</protein>
<sequence>MQAVLFVGHGSRIQEGNEQLKAFVEGAKEKIDVPIQETCFLELAAPSIIEGAEACIQKGADALAVVPVFLLEAGHIKNDIPAELEKVKQQYPNVFIQYGNPFGIEGKIFDVLLQRLQKRGYYQGQAADILLVGRGSSDKHAIADFYTIASRLAEKTQINVETAFLAAASPTFDEGLETVKHSRNDVVYVLPYLLFTGVLMQEMQRKINKMNQDTSASVVLCDFLGFDEQLMIILKKRVTETMNKPEYEIGGGHHV</sequence>
<dbReference type="CDD" id="cd03414">
    <property type="entry name" value="CbiX_SirB_C"/>
    <property type="match status" value="1"/>
</dbReference>
<proteinExistence type="predicted"/>
<accession>A0A1G8C9P0</accession>
<gene>
    <name evidence="3" type="ORF">SAMN05192534_105105</name>
</gene>
<evidence type="ECO:0000313" key="3">
    <source>
        <dbReference type="EMBL" id="SDH42029.1"/>
    </source>
</evidence>
<dbReference type="Gene3D" id="3.40.50.1400">
    <property type="match status" value="2"/>
</dbReference>
<dbReference type="CDD" id="cd03416">
    <property type="entry name" value="CbiX_SirB_N"/>
    <property type="match status" value="1"/>
</dbReference>
<dbReference type="GO" id="GO:0046872">
    <property type="term" value="F:metal ion binding"/>
    <property type="evidence" value="ECO:0007669"/>
    <property type="project" value="UniProtKB-KW"/>
</dbReference>
<reference evidence="3 4" key="1">
    <citation type="submission" date="2016-10" db="EMBL/GenBank/DDBJ databases">
        <authorList>
            <person name="de Groot N.N."/>
        </authorList>
    </citation>
    <scope>NUCLEOTIDE SEQUENCE [LARGE SCALE GENOMIC DNA]</scope>
    <source>
        <strain evidence="3 4">DSM 21632</strain>
    </source>
</reference>
<keyword evidence="2" id="KW-0456">Lyase</keyword>
<dbReference type="InterPro" id="IPR050963">
    <property type="entry name" value="Sirohydro_Cobaltochel/CbiX"/>
</dbReference>
<dbReference type="OrthoDB" id="9797895at2"/>
<dbReference type="RefSeq" id="WP_091272199.1">
    <property type="nucleotide sequence ID" value="NZ_FNDK01000005.1"/>
</dbReference>
<dbReference type="AlphaFoldDB" id="A0A1G8C9P0"/>
<dbReference type="InterPro" id="IPR002762">
    <property type="entry name" value="CbiX-like"/>
</dbReference>
<name>A0A1G8C9P0_9BACI</name>
<dbReference type="EMBL" id="FNDK01000005">
    <property type="protein sequence ID" value="SDH42029.1"/>
    <property type="molecule type" value="Genomic_DNA"/>
</dbReference>
<dbReference type="PANTHER" id="PTHR33542:SF3">
    <property type="entry name" value="SIROHYDROCHLORIN FERROCHELATASE, CHLOROPLASTIC"/>
    <property type="match status" value="1"/>
</dbReference>
<keyword evidence="4" id="KW-1185">Reference proteome</keyword>
<evidence type="ECO:0000256" key="1">
    <source>
        <dbReference type="ARBA" id="ARBA00022723"/>
    </source>
</evidence>
<keyword evidence="1" id="KW-0479">Metal-binding</keyword>
<dbReference type="Pfam" id="PF01903">
    <property type="entry name" value="CbiX"/>
    <property type="match status" value="2"/>
</dbReference>
<dbReference type="PANTHER" id="PTHR33542">
    <property type="entry name" value="SIROHYDROCHLORIN FERROCHELATASE, CHLOROPLASTIC"/>
    <property type="match status" value="1"/>
</dbReference>
<evidence type="ECO:0000256" key="2">
    <source>
        <dbReference type="ARBA" id="ARBA00023239"/>
    </source>
</evidence>
<organism evidence="3 4">
    <name type="scientific">Alteribacillus persepolensis</name>
    <dbReference type="NCBI Taxonomy" id="568899"/>
    <lineage>
        <taxon>Bacteria</taxon>
        <taxon>Bacillati</taxon>
        <taxon>Bacillota</taxon>
        <taxon>Bacilli</taxon>
        <taxon>Bacillales</taxon>
        <taxon>Bacillaceae</taxon>
        <taxon>Alteribacillus</taxon>
    </lineage>
</organism>
<evidence type="ECO:0000313" key="4">
    <source>
        <dbReference type="Proteomes" id="UP000199163"/>
    </source>
</evidence>
<dbReference type="SUPFAM" id="SSF53800">
    <property type="entry name" value="Chelatase"/>
    <property type="match status" value="1"/>
</dbReference>